<dbReference type="Proteomes" id="UP001185012">
    <property type="component" value="Unassembled WGS sequence"/>
</dbReference>
<protein>
    <submittedName>
        <fullName evidence="5">Multidrug efflux pump subunit AcrA (Membrane-fusion protein)</fullName>
    </submittedName>
</protein>
<dbReference type="InterPro" id="IPR058636">
    <property type="entry name" value="Beta-barrel_YknX"/>
</dbReference>
<reference evidence="5 6" key="1">
    <citation type="submission" date="2023-07" db="EMBL/GenBank/DDBJ databases">
        <title>Genomic Encyclopedia of Type Strains, Phase IV (KMG-IV): sequencing the most valuable type-strain genomes for metagenomic binning, comparative biology and taxonomic classification.</title>
        <authorList>
            <person name="Goeker M."/>
        </authorList>
    </citation>
    <scope>NUCLEOTIDE SEQUENCE [LARGE SCALE GENOMIC DNA]</scope>
    <source>
        <strain evidence="5 6">DSM 45903</strain>
    </source>
</reference>
<evidence type="ECO:0000256" key="1">
    <source>
        <dbReference type="SAM" id="MobiDB-lite"/>
    </source>
</evidence>
<feature type="domain" description="YknX-like beta-barrel" evidence="4">
    <location>
        <begin position="131"/>
        <end position="209"/>
    </location>
</feature>
<keyword evidence="6" id="KW-1185">Reference proteome</keyword>
<evidence type="ECO:0000259" key="2">
    <source>
        <dbReference type="Pfam" id="PF25984"/>
    </source>
</evidence>
<dbReference type="Gene3D" id="2.40.50.100">
    <property type="match status" value="1"/>
</dbReference>
<feature type="region of interest" description="Disordered" evidence="1">
    <location>
        <begin position="261"/>
        <end position="285"/>
    </location>
</feature>
<dbReference type="RefSeq" id="WP_309867731.1">
    <property type="nucleotide sequence ID" value="NZ_JAVDQG010000007.1"/>
</dbReference>
<comment type="caution">
    <text evidence="5">The sequence shown here is derived from an EMBL/GenBank/DDBJ whole genome shotgun (WGS) entry which is preliminary data.</text>
</comment>
<accession>A0ABU1ITC5</accession>
<feature type="domain" description="YknX-like barrel-sandwich hybrid" evidence="2">
    <location>
        <begin position="59"/>
        <end position="124"/>
    </location>
</feature>
<evidence type="ECO:0000259" key="4">
    <source>
        <dbReference type="Pfam" id="PF25990"/>
    </source>
</evidence>
<dbReference type="Pfam" id="PF25990">
    <property type="entry name" value="Beta-barrel_YknX"/>
    <property type="match status" value="1"/>
</dbReference>
<gene>
    <name evidence="5" type="ORF">JOE21_003032</name>
</gene>
<dbReference type="InterPro" id="IPR058637">
    <property type="entry name" value="YknX-like_C"/>
</dbReference>
<evidence type="ECO:0000259" key="3">
    <source>
        <dbReference type="Pfam" id="PF25989"/>
    </source>
</evidence>
<feature type="domain" description="YknX-like C-terminal permuted SH3-like" evidence="3">
    <location>
        <begin position="216"/>
        <end position="284"/>
    </location>
</feature>
<proteinExistence type="predicted"/>
<evidence type="ECO:0000313" key="6">
    <source>
        <dbReference type="Proteomes" id="UP001185012"/>
    </source>
</evidence>
<dbReference type="EMBL" id="JAVDQG010000007">
    <property type="protein sequence ID" value="MDR6227020.1"/>
    <property type="molecule type" value="Genomic_DNA"/>
</dbReference>
<dbReference type="Pfam" id="PF25989">
    <property type="entry name" value="YknX_C"/>
    <property type="match status" value="1"/>
</dbReference>
<dbReference type="InterPro" id="IPR058639">
    <property type="entry name" value="BSH_YknX-like"/>
</dbReference>
<dbReference type="Gene3D" id="2.40.30.170">
    <property type="match status" value="1"/>
</dbReference>
<organism evidence="5 6">
    <name type="scientific">Desmospora profundinema</name>
    <dbReference type="NCBI Taxonomy" id="1571184"/>
    <lineage>
        <taxon>Bacteria</taxon>
        <taxon>Bacillati</taxon>
        <taxon>Bacillota</taxon>
        <taxon>Bacilli</taxon>
        <taxon>Bacillales</taxon>
        <taxon>Thermoactinomycetaceae</taxon>
        <taxon>Desmospora</taxon>
    </lineage>
</organism>
<dbReference type="PANTHER" id="PTHR30469">
    <property type="entry name" value="MULTIDRUG RESISTANCE PROTEIN MDTA"/>
    <property type="match status" value="1"/>
</dbReference>
<dbReference type="PANTHER" id="PTHR30469:SF33">
    <property type="entry name" value="SLR1207 PROTEIN"/>
    <property type="match status" value="1"/>
</dbReference>
<dbReference type="Gene3D" id="2.40.420.20">
    <property type="match status" value="1"/>
</dbReference>
<dbReference type="Pfam" id="PF25984">
    <property type="entry name" value="BSH_YknX"/>
    <property type="match status" value="1"/>
</dbReference>
<name>A0ABU1ITC5_9BACL</name>
<sequence>MKKKWLIGVGMVVLVGAMVTVAALQGQGSAPEVEVTQLVKDELSEEVMVSGTLMPRDQEQIFYQPERGELDVIKVEEGDKVKKGDTILDYKNPYSRVKASQSGTVIKVEEVPPSQAATRPAVVIADLEKQEVHAEVSEFEALKVEKGQSVTLESDALPGETWKGEVVRVAYLPAESDTGGGNDQVVYPVTVQPEEALPVKMGSKLMVVIQTQPTEALTLPQSAVVTRGEKSLVFVVEDGKAREREVKLGISDGERVEVRSGVEQDDDVIVEPPQGLKNGEEVTVR</sequence>
<evidence type="ECO:0000313" key="5">
    <source>
        <dbReference type="EMBL" id="MDR6227020.1"/>
    </source>
</evidence>